<protein>
    <submittedName>
        <fullName evidence="1">Uncharacterized protein</fullName>
    </submittedName>
</protein>
<organism evidence="1 2">
    <name type="scientific">Alectoria fallacina</name>
    <dbReference type="NCBI Taxonomy" id="1903189"/>
    <lineage>
        <taxon>Eukaryota</taxon>
        <taxon>Fungi</taxon>
        <taxon>Dikarya</taxon>
        <taxon>Ascomycota</taxon>
        <taxon>Pezizomycotina</taxon>
        <taxon>Lecanoromycetes</taxon>
        <taxon>OSLEUM clade</taxon>
        <taxon>Lecanoromycetidae</taxon>
        <taxon>Lecanorales</taxon>
        <taxon>Lecanorineae</taxon>
        <taxon>Parmeliaceae</taxon>
        <taxon>Alectoria</taxon>
    </lineage>
</organism>
<comment type="caution">
    <text evidence="1">The sequence shown here is derived from an EMBL/GenBank/DDBJ whole genome shotgun (WGS) entry which is preliminary data.</text>
</comment>
<accession>A0A8H3J2Q0</accession>
<evidence type="ECO:0000313" key="1">
    <source>
        <dbReference type="EMBL" id="CAF9939509.1"/>
    </source>
</evidence>
<gene>
    <name evidence="1" type="ORF">ALECFALPRED_008159</name>
</gene>
<sequence length="106" mass="11511">MSTDAPPLHIAWHGVPFTLYECRLACALALYVTFEDGTPLDDGTIGQVIGASSGLQNVDCAGLVEHLRLTNDVYPQVRDGGEAWAVWARDAYRPGWPLKGLEVEKG</sequence>
<keyword evidence="2" id="KW-1185">Reference proteome</keyword>
<evidence type="ECO:0000313" key="2">
    <source>
        <dbReference type="Proteomes" id="UP000664203"/>
    </source>
</evidence>
<proteinExistence type="predicted"/>
<dbReference type="EMBL" id="CAJPDR010000552">
    <property type="protein sequence ID" value="CAF9939509.1"/>
    <property type="molecule type" value="Genomic_DNA"/>
</dbReference>
<name>A0A8H3J2Q0_9LECA</name>
<dbReference type="Proteomes" id="UP000664203">
    <property type="component" value="Unassembled WGS sequence"/>
</dbReference>
<reference evidence="1" key="1">
    <citation type="submission" date="2021-03" db="EMBL/GenBank/DDBJ databases">
        <authorList>
            <person name="Tagirdzhanova G."/>
        </authorList>
    </citation>
    <scope>NUCLEOTIDE SEQUENCE</scope>
</reference>
<dbReference type="OrthoDB" id="5361803at2759"/>
<dbReference type="AlphaFoldDB" id="A0A8H3J2Q0"/>